<dbReference type="Proteomes" id="UP000183190">
    <property type="component" value="Unassembled WGS sequence"/>
</dbReference>
<accession>A0A1H6JE30</accession>
<dbReference type="AlphaFoldDB" id="A0A1H6JE30"/>
<evidence type="ECO:0000313" key="1">
    <source>
        <dbReference type="EMBL" id="SEH60492.1"/>
    </source>
</evidence>
<dbReference type="RefSeq" id="WP_074716310.1">
    <property type="nucleotide sequence ID" value="NZ_FNWV01000005.1"/>
</dbReference>
<dbReference type="OrthoDB" id="8211253at2"/>
<organism evidence="1 2">
    <name type="scientific">Ruminococcus flavefaciens</name>
    <dbReference type="NCBI Taxonomy" id="1265"/>
    <lineage>
        <taxon>Bacteria</taxon>
        <taxon>Bacillati</taxon>
        <taxon>Bacillota</taxon>
        <taxon>Clostridia</taxon>
        <taxon>Eubacteriales</taxon>
        <taxon>Oscillospiraceae</taxon>
        <taxon>Ruminococcus</taxon>
    </lineage>
</organism>
<dbReference type="EMBL" id="FNWV01000005">
    <property type="protein sequence ID" value="SEH60492.1"/>
    <property type="molecule type" value="Genomic_DNA"/>
</dbReference>
<protein>
    <submittedName>
        <fullName evidence="1">Shikimate kinase</fullName>
    </submittedName>
</protein>
<proteinExistence type="predicted"/>
<evidence type="ECO:0000313" key="2">
    <source>
        <dbReference type="Proteomes" id="UP000183190"/>
    </source>
</evidence>
<name>A0A1H6JE30_RUMFL</name>
<dbReference type="SUPFAM" id="SSF52540">
    <property type="entry name" value="P-loop containing nucleoside triphosphate hydrolases"/>
    <property type="match status" value="1"/>
</dbReference>
<keyword evidence="1" id="KW-0418">Kinase</keyword>
<sequence>MNKLIIVEGLPCSGKSTTARFIAQQLDMTFIDEGTGDHPADYEFHAFLTDNQLENFTSDERQEIAKHTVKNSGGNIVSLGEFSGELFNKLLQYKIYDFLPWENERAVMLDKWREFAAKNDGGRYVFNCVLLQNPMCETMMRFGFDKSVSAGYIAEICEIIKPFSPIVVYLKNSEVYESVKKASAERGDEWLNSVIDYHCNGEYGKSHGLKGFDGYISALEERQRRELDILSKLDISSIVLDDPQKDWNKTYPDILAKLK</sequence>
<keyword evidence="1" id="KW-0808">Transferase</keyword>
<reference evidence="1 2" key="1">
    <citation type="submission" date="2016-10" db="EMBL/GenBank/DDBJ databases">
        <authorList>
            <person name="de Groot N.N."/>
        </authorList>
    </citation>
    <scope>NUCLEOTIDE SEQUENCE [LARGE SCALE GENOMIC DNA]</scope>
    <source>
        <strain evidence="1 2">YAD2003</strain>
    </source>
</reference>
<gene>
    <name evidence="1" type="ORF">SAMN02910265_01670</name>
</gene>
<dbReference type="InterPro" id="IPR027417">
    <property type="entry name" value="P-loop_NTPase"/>
</dbReference>
<dbReference type="GO" id="GO:0016301">
    <property type="term" value="F:kinase activity"/>
    <property type="evidence" value="ECO:0007669"/>
    <property type="project" value="UniProtKB-KW"/>
</dbReference>
<dbReference type="Gene3D" id="3.40.50.300">
    <property type="entry name" value="P-loop containing nucleotide triphosphate hydrolases"/>
    <property type="match status" value="1"/>
</dbReference>